<protein>
    <submittedName>
        <fullName evidence="2">Uncharacterized protein</fullName>
    </submittedName>
</protein>
<name>A0A914UL06_9BILA</name>
<sequence>MCTYPGFTVYQFATDDLMRSNSNEDNKLDKQYGAIVNTIRDSVQIASEEMQALGIVTEETCQLLKKRQESKQAGKMNVKYAKLCKLIQQWLKVDLNNWQLSIVTSAIENSQGVRKVHQQLSTGTCPMIAIQLADGCVKHDHQLFLEEVKHFYNNLYSSTILVSTSQKSSDEEPIAPFLDCEVRKALISMRHGTTPGEDVVTDNALKLASHTLIQLLCKLFNNCISSNHILAGFVNSKTILLFKKGDPNLVANYSEIHL</sequence>
<dbReference type="AlphaFoldDB" id="A0A914UL06"/>
<evidence type="ECO:0000313" key="2">
    <source>
        <dbReference type="WBParaSite" id="PSAMB.scaffold1087size36123.g11135.t1"/>
    </source>
</evidence>
<organism evidence="1 2">
    <name type="scientific">Plectus sambesii</name>
    <dbReference type="NCBI Taxonomy" id="2011161"/>
    <lineage>
        <taxon>Eukaryota</taxon>
        <taxon>Metazoa</taxon>
        <taxon>Ecdysozoa</taxon>
        <taxon>Nematoda</taxon>
        <taxon>Chromadorea</taxon>
        <taxon>Plectida</taxon>
        <taxon>Plectina</taxon>
        <taxon>Plectoidea</taxon>
        <taxon>Plectidae</taxon>
        <taxon>Plectus</taxon>
    </lineage>
</organism>
<proteinExistence type="predicted"/>
<keyword evidence="1" id="KW-1185">Reference proteome</keyword>
<dbReference type="Proteomes" id="UP000887566">
    <property type="component" value="Unplaced"/>
</dbReference>
<dbReference type="WBParaSite" id="PSAMB.scaffold1087size36123.g11135.t1">
    <property type="protein sequence ID" value="PSAMB.scaffold1087size36123.g11135.t1"/>
    <property type="gene ID" value="PSAMB.scaffold1087size36123.g11135"/>
</dbReference>
<accession>A0A914UL06</accession>
<reference evidence="2" key="1">
    <citation type="submission" date="2022-11" db="UniProtKB">
        <authorList>
            <consortium name="WormBaseParasite"/>
        </authorList>
    </citation>
    <scope>IDENTIFICATION</scope>
</reference>
<evidence type="ECO:0000313" key="1">
    <source>
        <dbReference type="Proteomes" id="UP000887566"/>
    </source>
</evidence>